<keyword evidence="2" id="KW-0614">Plasmid</keyword>
<accession>A0A1V0PDG5</accession>
<name>A0A1V0PDG5_LACLC</name>
<evidence type="ECO:0000313" key="2">
    <source>
        <dbReference type="EMBL" id="ARE27225.1"/>
    </source>
</evidence>
<geneLocation type="plasmid" evidence="3">
    <name>pmpjm1</name>
</geneLocation>
<dbReference type="Proteomes" id="UP000191806">
    <property type="component" value="Plasmid pJM1A"/>
</dbReference>
<sequence length="395" mass="42565">MRTILGLIGGFLTIMIVGITFFFMQMDNSNSNTTTQAMTTSIQAAAVKSMNEDERTEHSKNKKVIFKSLNEFMSNYFSDVNESSKTKLKEDSSNTSFDFYLETNDEVKIINGKQSSSRIDLTTPQSVKMIKIHFTDSKGIDYDATSALTGASKSNENAPKILDTPVFSVPANTDDSKVLSLEPQLNLLYYDFGKNNPNGSSTISSNSDGALITTNVKNDDGANAQSKQNIPKENYKPIITSPKQVTIIAGQDILTDATAQQEGPNGTKGVKVTSSDIDNTISGTYNQLLTAKNEDTGATTNVYRKLVILPDMAVFQIANSSVGTFSVGSGIPSQTTLMSGISATLPYEGSANSLITVSTNAINPDKAGTYTITYQVVSPVSSTYVATVTRTITYQ</sequence>
<organism evidence="2 3">
    <name type="scientific">Lactococcus lactis subsp. cremoris</name>
    <name type="common">Streptococcus cremoris</name>
    <dbReference type="NCBI Taxonomy" id="1359"/>
    <lineage>
        <taxon>Bacteria</taxon>
        <taxon>Bacillati</taxon>
        <taxon>Bacillota</taxon>
        <taxon>Bacilli</taxon>
        <taxon>Lactobacillales</taxon>
        <taxon>Streptococcaceae</taxon>
        <taxon>Lactococcus</taxon>
    </lineage>
</organism>
<evidence type="ECO:0000313" key="3">
    <source>
        <dbReference type="Proteomes" id="UP000191806"/>
    </source>
</evidence>
<proteinExistence type="predicted"/>
<keyword evidence="1" id="KW-0472">Membrane</keyword>
<dbReference type="InterPro" id="IPR013783">
    <property type="entry name" value="Ig-like_fold"/>
</dbReference>
<keyword evidence="1" id="KW-1133">Transmembrane helix</keyword>
<dbReference type="Gene3D" id="2.60.40.10">
    <property type="entry name" value="Immunoglobulins"/>
    <property type="match status" value="1"/>
</dbReference>
<feature type="transmembrane region" description="Helical" evidence="1">
    <location>
        <begin position="7"/>
        <end position="26"/>
    </location>
</feature>
<keyword evidence="1" id="KW-0812">Transmembrane</keyword>
<dbReference type="RefSeq" id="WP_063280797.1">
    <property type="nucleotide sequence ID" value="NZ_CP016746.2"/>
</dbReference>
<reference evidence="2 3" key="1">
    <citation type="journal article" date="2017" name="BMC Genomics">
        <title>Comparative and functional genomics of the Lactococcus lactis taxon; insights into evolution and niche adaptation.</title>
        <authorList>
            <person name="Kelleher P."/>
            <person name="Bottacini F."/>
            <person name="Mahony J."/>
            <person name="Kilcawley K.N."/>
            <person name="van Sinderen D."/>
        </authorList>
    </citation>
    <scope>NUCLEOTIDE SEQUENCE [LARGE SCALE GENOMIC DNA]</scope>
    <source>
        <strain evidence="2 3">JM1</strain>
        <plasmid evidence="3">pmpjm1</plasmid>
    </source>
</reference>
<gene>
    <name evidence="2" type="ORF">LLJM1_04410</name>
</gene>
<evidence type="ECO:0000256" key="1">
    <source>
        <dbReference type="SAM" id="Phobius"/>
    </source>
</evidence>
<dbReference type="EMBL" id="CP016746">
    <property type="protein sequence ID" value="ARE27225.1"/>
    <property type="molecule type" value="Genomic_DNA"/>
</dbReference>
<dbReference type="AlphaFoldDB" id="A0A1V0PDG5"/>
<protein>
    <submittedName>
        <fullName evidence="2">Uncharacterized protein</fullName>
    </submittedName>
</protein>